<dbReference type="InParanoid" id="A0A2G4YWM1"/>
<dbReference type="AlphaFoldDB" id="A0A2G4YWM1"/>
<evidence type="ECO:0000313" key="5">
    <source>
        <dbReference type="Proteomes" id="UP000229730"/>
    </source>
</evidence>
<dbReference type="PANTHER" id="PTHR30273:SF2">
    <property type="entry name" value="PROTEIN FECR"/>
    <property type="match status" value="1"/>
</dbReference>
<sequence>MNSRNLQYPDPLEAKTADVIREEASRWAALTCSEELPADLKVEFENWKAADVRHISVYEDMFSLMADFSKIDGLSEMAEHEGPLSMERFLDGLRDFKSTTKEWARPIFWDPAKIGAIAAMGMLIIFGLSAAYISSVIWPSTNSYITQVAELKEVTLPDGSIITLGAMSKLTVQFSDNERRVFLNNGEAFFSIEKDAKRPFYVVTEGTEVRVVGTKFDVRRGVTGIQVAVLKGVVQVVDIENREEQKKKPSMQTKILHAGEKITDPYRGDIKQVEKITGAMPGAWRQGRLVYASVRLADLVADANRYYKGKIVINDSAIADLSVSISFRADQIEEMLESLSVTLPIKVVSQMDRENNIVNFIISPKRANTI</sequence>
<evidence type="ECO:0000256" key="1">
    <source>
        <dbReference type="SAM" id="Phobius"/>
    </source>
</evidence>
<dbReference type="FunCoup" id="A0A2G4YWM1">
    <property type="interactions" value="128"/>
</dbReference>
<keyword evidence="5" id="KW-1185">Reference proteome</keyword>
<dbReference type="Gene3D" id="3.55.50.30">
    <property type="match status" value="1"/>
</dbReference>
<evidence type="ECO:0000259" key="3">
    <source>
        <dbReference type="Pfam" id="PF16344"/>
    </source>
</evidence>
<dbReference type="Gene3D" id="2.60.120.1440">
    <property type="match status" value="1"/>
</dbReference>
<dbReference type="Pfam" id="PF04773">
    <property type="entry name" value="FecR"/>
    <property type="match status" value="1"/>
</dbReference>
<dbReference type="PIRSF" id="PIRSF018266">
    <property type="entry name" value="FecR"/>
    <property type="match status" value="1"/>
</dbReference>
<keyword evidence="1" id="KW-1133">Transmembrane helix</keyword>
<proteinExistence type="predicted"/>
<dbReference type="PANTHER" id="PTHR30273">
    <property type="entry name" value="PERIPLASMIC SIGNAL SENSOR AND SIGMA FACTOR ACTIVATOR FECR-RELATED"/>
    <property type="match status" value="1"/>
</dbReference>
<evidence type="ECO:0000259" key="2">
    <source>
        <dbReference type="Pfam" id="PF04773"/>
    </source>
</evidence>
<gene>
    <name evidence="4" type="ORF">CRD36_00130</name>
</gene>
<feature type="transmembrane region" description="Helical" evidence="1">
    <location>
        <begin position="114"/>
        <end position="138"/>
    </location>
</feature>
<name>A0A2G4YWM1_9PROT</name>
<dbReference type="InterPro" id="IPR006860">
    <property type="entry name" value="FecR"/>
</dbReference>
<accession>A0A2G4YWM1</accession>
<feature type="domain" description="FecR protein" evidence="2">
    <location>
        <begin position="144"/>
        <end position="235"/>
    </location>
</feature>
<dbReference type="RefSeq" id="WP_099470714.1">
    <property type="nucleotide sequence ID" value="NZ_CP041025.1"/>
</dbReference>
<comment type="caution">
    <text evidence="4">The sequence shown here is derived from an EMBL/GenBank/DDBJ whole genome shotgun (WGS) entry which is preliminary data.</text>
</comment>
<dbReference type="OrthoDB" id="9798846at2"/>
<evidence type="ECO:0000313" key="4">
    <source>
        <dbReference type="EMBL" id="PHZ86742.1"/>
    </source>
</evidence>
<dbReference type="InterPro" id="IPR032508">
    <property type="entry name" value="FecR_C"/>
</dbReference>
<reference evidence="4 5" key="1">
    <citation type="submission" date="2017-10" db="EMBL/GenBank/DDBJ databases">
        <title>Frigbacter circumglobatus gen. nov. sp. nov., isolated from sediment cultured in situ.</title>
        <authorList>
            <person name="Zhao Z."/>
        </authorList>
    </citation>
    <scope>NUCLEOTIDE SEQUENCE [LARGE SCALE GENOMIC DNA]</scope>
    <source>
        <strain evidence="4 5">ZYL</strain>
    </source>
</reference>
<dbReference type="InterPro" id="IPR012373">
    <property type="entry name" value="Ferrdict_sens_TM"/>
</dbReference>
<organism evidence="4 5">
    <name type="scientific">Paremcibacter congregatus</name>
    <dbReference type="NCBI Taxonomy" id="2043170"/>
    <lineage>
        <taxon>Bacteria</taxon>
        <taxon>Pseudomonadati</taxon>
        <taxon>Pseudomonadota</taxon>
        <taxon>Alphaproteobacteria</taxon>
        <taxon>Emcibacterales</taxon>
        <taxon>Emcibacteraceae</taxon>
        <taxon>Paremcibacter</taxon>
    </lineage>
</organism>
<feature type="domain" description="Protein FecR C-terminal" evidence="3">
    <location>
        <begin position="289"/>
        <end position="348"/>
    </location>
</feature>
<protein>
    <submittedName>
        <fullName evidence="4">Uncharacterized protein</fullName>
    </submittedName>
</protein>
<dbReference type="GO" id="GO:0016989">
    <property type="term" value="F:sigma factor antagonist activity"/>
    <property type="evidence" value="ECO:0007669"/>
    <property type="project" value="TreeGrafter"/>
</dbReference>
<keyword evidence="1" id="KW-0472">Membrane</keyword>
<dbReference type="Proteomes" id="UP000229730">
    <property type="component" value="Unassembled WGS sequence"/>
</dbReference>
<dbReference type="EMBL" id="PDEM01000004">
    <property type="protein sequence ID" value="PHZ86742.1"/>
    <property type="molecule type" value="Genomic_DNA"/>
</dbReference>
<dbReference type="Pfam" id="PF16344">
    <property type="entry name" value="FecR_C"/>
    <property type="match status" value="1"/>
</dbReference>
<keyword evidence="1" id="KW-0812">Transmembrane</keyword>